<dbReference type="Gramene" id="CDP05583">
    <property type="protein sequence ID" value="CDP05583"/>
    <property type="gene ID" value="GSCOC_T00020708001"/>
</dbReference>
<reference evidence="2" key="1">
    <citation type="journal article" date="2014" name="Science">
        <title>The coffee genome provides insight into the convergent evolution of caffeine biosynthesis.</title>
        <authorList>
            <person name="Denoeud F."/>
            <person name="Carretero-Paulet L."/>
            <person name="Dereeper A."/>
            <person name="Droc G."/>
            <person name="Guyot R."/>
            <person name="Pietrella M."/>
            <person name="Zheng C."/>
            <person name="Alberti A."/>
            <person name="Anthony F."/>
            <person name="Aprea G."/>
            <person name="Aury J.M."/>
            <person name="Bento P."/>
            <person name="Bernard M."/>
            <person name="Bocs S."/>
            <person name="Campa C."/>
            <person name="Cenci A."/>
            <person name="Combes M.C."/>
            <person name="Crouzillat D."/>
            <person name="Da Silva C."/>
            <person name="Daddiego L."/>
            <person name="De Bellis F."/>
            <person name="Dussert S."/>
            <person name="Garsmeur O."/>
            <person name="Gayraud T."/>
            <person name="Guignon V."/>
            <person name="Jahn K."/>
            <person name="Jamilloux V."/>
            <person name="Joet T."/>
            <person name="Labadie K."/>
            <person name="Lan T."/>
            <person name="Leclercq J."/>
            <person name="Lepelley M."/>
            <person name="Leroy T."/>
            <person name="Li L.T."/>
            <person name="Librado P."/>
            <person name="Lopez L."/>
            <person name="Munoz A."/>
            <person name="Noel B."/>
            <person name="Pallavicini A."/>
            <person name="Perrotta G."/>
            <person name="Poncet V."/>
            <person name="Pot D."/>
            <person name="Priyono X."/>
            <person name="Rigoreau M."/>
            <person name="Rouard M."/>
            <person name="Rozas J."/>
            <person name="Tranchant-Dubreuil C."/>
            <person name="VanBuren R."/>
            <person name="Zhang Q."/>
            <person name="Andrade A.C."/>
            <person name="Argout X."/>
            <person name="Bertrand B."/>
            <person name="de Kochko A."/>
            <person name="Graziosi G."/>
            <person name="Henry R.J."/>
            <person name="Jayarama X."/>
            <person name="Ming R."/>
            <person name="Nagai C."/>
            <person name="Rounsley S."/>
            <person name="Sankoff D."/>
            <person name="Giuliano G."/>
            <person name="Albert V.A."/>
            <person name="Wincker P."/>
            <person name="Lashermes P."/>
        </authorList>
    </citation>
    <scope>NUCLEOTIDE SEQUENCE [LARGE SCALE GENOMIC DNA]</scope>
    <source>
        <strain evidence="2">cv. DH200-94</strain>
    </source>
</reference>
<keyword evidence="2" id="KW-1185">Reference proteome</keyword>
<evidence type="ECO:0000313" key="1">
    <source>
        <dbReference type="EMBL" id="CDP05583.1"/>
    </source>
</evidence>
<dbReference type="Proteomes" id="UP000295252">
    <property type="component" value="Chromosome III"/>
</dbReference>
<accession>A0A068UD62</accession>
<proteinExistence type="predicted"/>
<evidence type="ECO:0000313" key="2">
    <source>
        <dbReference type="Proteomes" id="UP000295252"/>
    </source>
</evidence>
<dbReference type="EMBL" id="HG739100">
    <property type="protein sequence ID" value="CDP05583.1"/>
    <property type="molecule type" value="Genomic_DNA"/>
</dbReference>
<dbReference type="AlphaFoldDB" id="A0A068UD62"/>
<name>A0A068UD62_COFCA</name>
<sequence>MLALVTTGICSSQVQPFQLVWDFYQCQHHQFYTRPQGPVKVTSQIALVIHKRPSFTQL</sequence>
<dbReference type="InParanoid" id="A0A068UD62"/>
<gene>
    <name evidence="1" type="ORF">GSCOC_T00020708001</name>
</gene>
<protein>
    <submittedName>
        <fullName evidence="1">Uncharacterized protein</fullName>
    </submittedName>
</protein>
<organism evidence="1 2">
    <name type="scientific">Coffea canephora</name>
    <name type="common">Robusta coffee</name>
    <dbReference type="NCBI Taxonomy" id="49390"/>
    <lineage>
        <taxon>Eukaryota</taxon>
        <taxon>Viridiplantae</taxon>
        <taxon>Streptophyta</taxon>
        <taxon>Embryophyta</taxon>
        <taxon>Tracheophyta</taxon>
        <taxon>Spermatophyta</taxon>
        <taxon>Magnoliopsida</taxon>
        <taxon>eudicotyledons</taxon>
        <taxon>Gunneridae</taxon>
        <taxon>Pentapetalae</taxon>
        <taxon>asterids</taxon>
        <taxon>lamiids</taxon>
        <taxon>Gentianales</taxon>
        <taxon>Rubiaceae</taxon>
        <taxon>Ixoroideae</taxon>
        <taxon>Gardenieae complex</taxon>
        <taxon>Bertiereae - Coffeeae clade</taxon>
        <taxon>Coffeeae</taxon>
        <taxon>Coffea</taxon>
    </lineage>
</organism>